<keyword evidence="2" id="KW-0732">Signal</keyword>
<evidence type="ECO:0000313" key="4">
    <source>
        <dbReference type="EMBL" id="KAJ5709492.1"/>
    </source>
</evidence>
<keyword evidence="5" id="KW-1185">Reference proteome</keyword>
<dbReference type="Proteomes" id="UP001215712">
    <property type="component" value="Unassembled WGS sequence"/>
</dbReference>
<dbReference type="GO" id="GO:0016702">
    <property type="term" value="F:oxidoreductase activity, acting on single donors with incorporation of molecular oxygen, incorporation of two atoms of oxygen"/>
    <property type="evidence" value="ECO:0007669"/>
    <property type="project" value="InterPro"/>
</dbReference>
<feature type="region of interest" description="Disordered" evidence="1">
    <location>
        <begin position="83"/>
        <end position="104"/>
    </location>
</feature>
<sequence>MHLPTQSLLILALALFGVAHPGEDEAPISEAKKLEKRAYHSNVIESYSGCAKKLAESGVLERADLRRRSTVERHRQDLVARRQQQVLGPRPGVSETPDSEHSLQLPEQWRKSHLVTDPNIGLETPENELFADNGTCVLNPEGTIGPFYVTGEFVRSNITDGQTGVPMIIDAQFIDVETCEPVEGVWWDVWSCNATGVYSGVLGFENGNQDDKSIVNATFLRGIQQTDSEGVAQFQTIFPGHYNHRATHMHVVAHVGNVTQLPNNTITGGTVAHIGQLFWDQDLVYEVEETYPYNTNTMPITPNAHDRLFFDEIDGTTSDPTFNFVKLGDNIEDGIFAWVSMAVNVSASFNPSYSWRLTDHGDIPESGGDSPI</sequence>
<organism evidence="4 5">
    <name type="scientific">Penicillium malachiteum</name>
    <dbReference type="NCBI Taxonomy" id="1324776"/>
    <lineage>
        <taxon>Eukaryota</taxon>
        <taxon>Fungi</taxon>
        <taxon>Dikarya</taxon>
        <taxon>Ascomycota</taxon>
        <taxon>Pezizomycotina</taxon>
        <taxon>Eurotiomycetes</taxon>
        <taxon>Eurotiomycetidae</taxon>
        <taxon>Eurotiales</taxon>
        <taxon>Aspergillaceae</taxon>
        <taxon>Penicillium</taxon>
    </lineage>
</organism>
<name>A0AAD6MRV6_9EURO</name>
<feature type="chain" id="PRO_5042297217" description="Intradiol ring-cleavage dioxygenases domain-containing protein" evidence="2">
    <location>
        <begin position="20"/>
        <end position="372"/>
    </location>
</feature>
<feature type="signal peptide" evidence="2">
    <location>
        <begin position="1"/>
        <end position="19"/>
    </location>
</feature>
<dbReference type="InterPro" id="IPR015889">
    <property type="entry name" value="Intradiol_dOase_core"/>
</dbReference>
<dbReference type="InterPro" id="IPR000627">
    <property type="entry name" value="Intradiol_dOase_C"/>
</dbReference>
<reference evidence="4" key="1">
    <citation type="journal article" date="2023" name="IMA Fungus">
        <title>Comparative genomic study of the Penicillium genus elucidates a diverse pangenome and 15 lateral gene transfer events.</title>
        <authorList>
            <person name="Petersen C."/>
            <person name="Sorensen T."/>
            <person name="Nielsen M.R."/>
            <person name="Sondergaard T.E."/>
            <person name="Sorensen J.L."/>
            <person name="Fitzpatrick D.A."/>
            <person name="Frisvad J.C."/>
            <person name="Nielsen K.L."/>
        </authorList>
    </citation>
    <scope>NUCLEOTIDE SEQUENCE</scope>
    <source>
        <strain evidence="4">IBT 17514</strain>
    </source>
</reference>
<evidence type="ECO:0000256" key="2">
    <source>
        <dbReference type="SAM" id="SignalP"/>
    </source>
</evidence>
<protein>
    <recommendedName>
        <fullName evidence="3">Intradiol ring-cleavage dioxygenases domain-containing protein</fullName>
    </recommendedName>
</protein>
<dbReference type="EMBL" id="JAQJAN010000019">
    <property type="protein sequence ID" value="KAJ5709492.1"/>
    <property type="molecule type" value="Genomic_DNA"/>
</dbReference>
<gene>
    <name evidence="4" type="ORF">N7493_010826</name>
</gene>
<comment type="caution">
    <text evidence="4">The sequence shown here is derived from an EMBL/GenBank/DDBJ whole genome shotgun (WGS) entry which is preliminary data.</text>
</comment>
<evidence type="ECO:0000259" key="3">
    <source>
        <dbReference type="Pfam" id="PF00775"/>
    </source>
</evidence>
<dbReference type="AlphaFoldDB" id="A0AAD6MRV6"/>
<dbReference type="PANTHER" id="PTHR34315:SF9">
    <property type="entry name" value="INTRADIOL RING-CLEAVAGE DIOXYGENASES DOMAIN-CONTAINING PROTEIN-RELATED"/>
    <property type="match status" value="1"/>
</dbReference>
<reference evidence="4" key="2">
    <citation type="submission" date="2023-01" db="EMBL/GenBank/DDBJ databases">
        <authorList>
            <person name="Petersen C."/>
        </authorList>
    </citation>
    <scope>NUCLEOTIDE SEQUENCE</scope>
    <source>
        <strain evidence="4">IBT 17514</strain>
    </source>
</reference>
<dbReference type="SUPFAM" id="SSF49482">
    <property type="entry name" value="Aromatic compound dioxygenase"/>
    <property type="match status" value="1"/>
</dbReference>
<feature type="domain" description="Intradiol ring-cleavage dioxygenases" evidence="3">
    <location>
        <begin position="159"/>
        <end position="260"/>
    </location>
</feature>
<accession>A0AAD6MRV6</accession>
<dbReference type="Pfam" id="PF00775">
    <property type="entry name" value="Dioxygenase_C"/>
    <property type="match status" value="1"/>
</dbReference>
<evidence type="ECO:0000256" key="1">
    <source>
        <dbReference type="SAM" id="MobiDB-lite"/>
    </source>
</evidence>
<dbReference type="CDD" id="cd03457">
    <property type="entry name" value="intradiol_dioxygenase_like"/>
    <property type="match status" value="1"/>
</dbReference>
<dbReference type="GO" id="GO:0008199">
    <property type="term" value="F:ferric iron binding"/>
    <property type="evidence" value="ECO:0007669"/>
    <property type="project" value="InterPro"/>
</dbReference>
<dbReference type="Gene3D" id="2.60.130.10">
    <property type="entry name" value="Aromatic compound dioxygenase"/>
    <property type="match status" value="1"/>
</dbReference>
<evidence type="ECO:0000313" key="5">
    <source>
        <dbReference type="Proteomes" id="UP001215712"/>
    </source>
</evidence>
<proteinExistence type="predicted"/>
<dbReference type="PANTHER" id="PTHR34315">
    <property type="match status" value="1"/>
</dbReference>